<organism evidence="5 6">
    <name type="scientific">Nocardioides potassii</name>
    <dbReference type="NCBI Taxonomy" id="2911371"/>
    <lineage>
        <taxon>Bacteria</taxon>
        <taxon>Bacillati</taxon>
        <taxon>Actinomycetota</taxon>
        <taxon>Actinomycetes</taxon>
        <taxon>Propionibacteriales</taxon>
        <taxon>Nocardioidaceae</taxon>
        <taxon>Nocardioides</taxon>
    </lineage>
</organism>
<evidence type="ECO:0000256" key="1">
    <source>
        <dbReference type="ARBA" id="ARBA00023015"/>
    </source>
</evidence>
<protein>
    <submittedName>
        <fullName evidence="5">Helix-turn-helix transcriptional regulator</fullName>
    </submittedName>
</protein>
<dbReference type="PROSITE" id="PS51118">
    <property type="entry name" value="HTH_HXLR"/>
    <property type="match status" value="1"/>
</dbReference>
<dbReference type="RefSeq" id="WP_236399075.1">
    <property type="nucleotide sequence ID" value="NZ_JAKJHZ010000003.1"/>
</dbReference>
<accession>A0ABS9H8V7</accession>
<dbReference type="InterPro" id="IPR002577">
    <property type="entry name" value="HTH_HxlR"/>
</dbReference>
<evidence type="ECO:0000256" key="2">
    <source>
        <dbReference type="ARBA" id="ARBA00023125"/>
    </source>
</evidence>
<keyword evidence="2" id="KW-0238">DNA-binding</keyword>
<proteinExistence type="predicted"/>
<keyword evidence="6" id="KW-1185">Reference proteome</keyword>
<name>A0ABS9H8V7_9ACTN</name>
<keyword evidence="3" id="KW-0804">Transcription</keyword>
<dbReference type="InterPro" id="IPR036390">
    <property type="entry name" value="WH_DNA-bd_sf"/>
</dbReference>
<evidence type="ECO:0000259" key="4">
    <source>
        <dbReference type="PROSITE" id="PS51118"/>
    </source>
</evidence>
<keyword evidence="1" id="KW-0805">Transcription regulation</keyword>
<comment type="caution">
    <text evidence="5">The sequence shown here is derived from an EMBL/GenBank/DDBJ whole genome shotgun (WGS) entry which is preliminary data.</text>
</comment>
<evidence type="ECO:0000313" key="6">
    <source>
        <dbReference type="Proteomes" id="UP001201161"/>
    </source>
</evidence>
<dbReference type="Proteomes" id="UP001201161">
    <property type="component" value="Unassembled WGS sequence"/>
</dbReference>
<reference evidence="5 6" key="1">
    <citation type="submission" date="2022-01" db="EMBL/GenBank/DDBJ databases">
        <title>Nocardioides sp. nov., an actinomycete isolated from mining soil.</title>
        <authorList>
            <person name="Liu L."/>
        </authorList>
    </citation>
    <scope>NUCLEOTIDE SEQUENCE [LARGE SCALE GENOMIC DNA]</scope>
    <source>
        <strain evidence="5 6">KLBMP 9356</strain>
    </source>
</reference>
<dbReference type="SUPFAM" id="SSF46785">
    <property type="entry name" value="Winged helix' DNA-binding domain"/>
    <property type="match status" value="1"/>
</dbReference>
<gene>
    <name evidence="5" type="ORF">L2K70_03555</name>
</gene>
<dbReference type="EMBL" id="JAKJHZ010000003">
    <property type="protein sequence ID" value="MCF6376669.1"/>
    <property type="molecule type" value="Genomic_DNA"/>
</dbReference>
<evidence type="ECO:0000256" key="3">
    <source>
        <dbReference type="ARBA" id="ARBA00023163"/>
    </source>
</evidence>
<evidence type="ECO:0000313" key="5">
    <source>
        <dbReference type="EMBL" id="MCF6376669.1"/>
    </source>
</evidence>
<feature type="domain" description="HTH hxlR-type" evidence="4">
    <location>
        <begin position="11"/>
        <end position="110"/>
    </location>
</feature>
<dbReference type="PANTHER" id="PTHR33204:SF18">
    <property type="entry name" value="TRANSCRIPTIONAL REGULATORY PROTEIN"/>
    <property type="match status" value="1"/>
</dbReference>
<sequence>MARSGMADDSCGIARGLDLLGERWTGLVLRDVLRGFERFSDLQRELGVAPDVLSDRLAKLTRAGVVSKVEYREPGHRPRPKYVATESGIRLGLVLAALNDWADEFRPVPTGRPNALRYVEGPTGQAVHLAPVDDAGRVVDDARVELQVLR</sequence>
<dbReference type="InterPro" id="IPR036388">
    <property type="entry name" value="WH-like_DNA-bd_sf"/>
</dbReference>
<dbReference type="Pfam" id="PF01638">
    <property type="entry name" value="HxlR"/>
    <property type="match status" value="1"/>
</dbReference>
<dbReference type="Gene3D" id="1.10.10.10">
    <property type="entry name" value="Winged helix-like DNA-binding domain superfamily/Winged helix DNA-binding domain"/>
    <property type="match status" value="1"/>
</dbReference>
<dbReference type="PANTHER" id="PTHR33204">
    <property type="entry name" value="TRANSCRIPTIONAL REGULATOR, MARR FAMILY"/>
    <property type="match status" value="1"/>
</dbReference>